<organism evidence="1 2">
    <name type="scientific">Nanchangia anserum</name>
    <dbReference type="NCBI Taxonomy" id="2692125"/>
    <lineage>
        <taxon>Bacteria</taxon>
        <taxon>Bacillati</taxon>
        <taxon>Actinomycetota</taxon>
        <taxon>Actinomycetes</taxon>
        <taxon>Actinomycetales</taxon>
        <taxon>Actinomycetaceae</taxon>
        <taxon>Nanchangia</taxon>
    </lineage>
</organism>
<dbReference type="Proteomes" id="UP000627538">
    <property type="component" value="Unassembled WGS sequence"/>
</dbReference>
<dbReference type="EMBL" id="JACRUO010000001">
    <property type="protein sequence ID" value="MBD3689862.1"/>
    <property type="molecule type" value="Genomic_DNA"/>
</dbReference>
<evidence type="ECO:0000313" key="2">
    <source>
        <dbReference type="Proteomes" id="UP000627538"/>
    </source>
</evidence>
<evidence type="ECO:0000313" key="1">
    <source>
        <dbReference type="EMBL" id="MBD3689862.1"/>
    </source>
</evidence>
<comment type="caution">
    <text evidence="1">The sequence shown here is derived from an EMBL/GenBank/DDBJ whole genome shotgun (WGS) entry which is preliminary data.</text>
</comment>
<accession>A0A8I0GFG3</accession>
<dbReference type="AlphaFoldDB" id="A0A8I0GFG3"/>
<name>A0A8I0GFG3_9ACTO</name>
<gene>
    <name evidence="1" type="ORF">H8R10_06445</name>
</gene>
<keyword evidence="2" id="KW-1185">Reference proteome</keyword>
<dbReference type="RefSeq" id="WP_191071882.1">
    <property type="nucleotide sequence ID" value="NZ_CP060506.1"/>
</dbReference>
<proteinExistence type="predicted"/>
<reference evidence="1 2" key="1">
    <citation type="submission" date="2020-08" db="EMBL/GenBank/DDBJ databases">
        <title>Winkia gen. nov., sp. nov., isolated from faeces of the Anser albifrons in China.</title>
        <authorList>
            <person name="Liu Q."/>
        </authorList>
    </citation>
    <scope>NUCLEOTIDE SEQUENCE [LARGE SCALE GENOMIC DNA]</scope>
    <source>
        <strain evidence="1 2">C62</strain>
    </source>
</reference>
<sequence>MPHTCRACHATLTTPAALCGWHADTLATACRTYIELSPALLTRAAPYASDNTRTAKTTRDAAPAHLIDLKTELDTVFTTWANHYHHPTRNPLAAAQWIGEHAHTITARHGDAADMIDEITHTLTRLQRALKPTRPRATACPLCGGTTRPHPGGHQCATCHTTFTTSEAKAILKARAPQLWLNSPQLAAYVTLIAGTPTSPDAIRAHARRHHITRNDTGALNAAAYLATLDKPKRDR</sequence>
<protein>
    <submittedName>
        <fullName evidence="1">Uncharacterized protein</fullName>
    </submittedName>
</protein>